<dbReference type="Pfam" id="PF00293">
    <property type="entry name" value="NUDIX"/>
    <property type="match status" value="1"/>
</dbReference>
<keyword evidence="6" id="KW-0378">Hydrolase</keyword>
<feature type="binding site" evidence="9">
    <location>
        <position position="100"/>
    </location>
    <ligand>
        <name>Mg(2+)</name>
        <dbReference type="ChEBI" id="CHEBI:18420"/>
        <label>2</label>
    </ligand>
</feature>
<evidence type="ECO:0000313" key="12">
    <source>
        <dbReference type="Proteomes" id="UP000028981"/>
    </source>
</evidence>
<dbReference type="PANTHER" id="PTHR11839">
    <property type="entry name" value="UDP/ADP-SUGAR PYROPHOSPHATASE"/>
    <property type="match status" value="1"/>
</dbReference>
<comment type="caution">
    <text evidence="11">The sequence shown here is derived from an EMBL/GenBank/DDBJ whole genome shotgun (WGS) entry which is preliminary data.</text>
</comment>
<feature type="binding site" evidence="9">
    <location>
        <position position="104"/>
    </location>
    <ligand>
        <name>Mg(2+)</name>
        <dbReference type="ChEBI" id="CHEBI:18420"/>
        <label>2</label>
    </ligand>
</feature>
<evidence type="ECO:0000259" key="10">
    <source>
        <dbReference type="PROSITE" id="PS51462"/>
    </source>
</evidence>
<evidence type="ECO:0000256" key="8">
    <source>
        <dbReference type="ARBA" id="ARBA00032272"/>
    </source>
</evidence>
<proteinExistence type="inferred from homology"/>
<protein>
    <recommendedName>
        <fullName evidence="5">GDP-mannose pyrophosphatase</fullName>
    </recommendedName>
    <alternativeName>
        <fullName evidence="7">GDP-mannose hydrolase</fullName>
    </alternativeName>
    <alternativeName>
        <fullName evidence="8">GDPMK</fullName>
    </alternativeName>
</protein>
<keyword evidence="12" id="KW-1185">Reference proteome</keyword>
<evidence type="ECO:0000256" key="7">
    <source>
        <dbReference type="ARBA" id="ARBA00032162"/>
    </source>
</evidence>
<dbReference type="GO" id="GO:0006753">
    <property type="term" value="P:nucleoside phosphate metabolic process"/>
    <property type="evidence" value="ECO:0007669"/>
    <property type="project" value="TreeGrafter"/>
</dbReference>
<dbReference type="InterPro" id="IPR015797">
    <property type="entry name" value="NUDIX_hydrolase-like_dom_sf"/>
</dbReference>
<dbReference type="Proteomes" id="UP000028981">
    <property type="component" value="Unassembled WGS sequence"/>
</dbReference>
<dbReference type="PROSITE" id="PS51462">
    <property type="entry name" value="NUDIX"/>
    <property type="match status" value="1"/>
</dbReference>
<keyword evidence="9" id="KW-0479">Metal-binding</keyword>
<evidence type="ECO:0000256" key="4">
    <source>
        <dbReference type="ARBA" id="ARBA00011738"/>
    </source>
</evidence>
<comment type="cofactor">
    <cofactor evidence="2 9">
        <name>Mg(2+)</name>
        <dbReference type="ChEBI" id="CHEBI:18420"/>
    </cofactor>
</comment>
<name>A0A087M009_9HYPH</name>
<accession>A0A087M009</accession>
<reference evidence="11 12" key="1">
    <citation type="submission" date="2014-08" db="EMBL/GenBank/DDBJ databases">
        <authorList>
            <person name="Hassan Y.I."/>
            <person name="Lepp D."/>
            <person name="Zhou T."/>
        </authorList>
    </citation>
    <scope>NUCLEOTIDE SEQUENCE [LARGE SCALE GENOMIC DNA]</scope>
    <source>
        <strain evidence="11 12">IFO13584</strain>
    </source>
</reference>
<evidence type="ECO:0000256" key="3">
    <source>
        <dbReference type="ARBA" id="ARBA00007275"/>
    </source>
</evidence>
<feature type="domain" description="Nudix hydrolase" evidence="10">
    <location>
        <begin position="44"/>
        <end position="182"/>
    </location>
</feature>
<dbReference type="STRING" id="46914.JP75_16635"/>
<feature type="binding site" evidence="9">
    <location>
        <position position="153"/>
    </location>
    <ligand>
        <name>Mg(2+)</name>
        <dbReference type="ChEBI" id="CHEBI:18420"/>
        <label>1</label>
    </ligand>
</feature>
<evidence type="ECO:0000256" key="5">
    <source>
        <dbReference type="ARBA" id="ARBA00016377"/>
    </source>
</evidence>
<dbReference type="InterPro" id="IPR000086">
    <property type="entry name" value="NUDIX_hydrolase_dom"/>
</dbReference>
<dbReference type="Gene3D" id="3.90.79.10">
    <property type="entry name" value="Nucleoside Triphosphate Pyrophosphohydrolase"/>
    <property type="match status" value="1"/>
</dbReference>
<evidence type="ECO:0000256" key="9">
    <source>
        <dbReference type="PIRSR" id="PIRSR604385-2"/>
    </source>
</evidence>
<organism evidence="11 12">
    <name type="scientific">Devosia riboflavina</name>
    <dbReference type="NCBI Taxonomy" id="46914"/>
    <lineage>
        <taxon>Bacteria</taxon>
        <taxon>Pseudomonadati</taxon>
        <taxon>Pseudomonadota</taxon>
        <taxon>Alphaproteobacteria</taxon>
        <taxon>Hyphomicrobiales</taxon>
        <taxon>Devosiaceae</taxon>
        <taxon>Devosia</taxon>
    </lineage>
</organism>
<dbReference type="NCBIfam" id="TIGR00052">
    <property type="entry name" value="nudix-type nucleoside diphosphatase, YffH/AdpP family"/>
    <property type="match status" value="1"/>
</dbReference>
<evidence type="ECO:0000256" key="1">
    <source>
        <dbReference type="ARBA" id="ARBA00000847"/>
    </source>
</evidence>
<sequence length="194" mass="21561">MMDGKVTLIGSEILSDEWGTLTRVTLDYRRDDGTVQRLSRENYDHGNAASIVLFNPERRTVLLVRQFRYPVLANGDAAFLLEACAGLLDGDDPETCARREAIEETGHEPRDIVHVSDVYMSPGSVQEKVSLFAGYYGEDTYRHFGGGIVEEGEELEVVEMGLDDALAACRDGRIIDGKTVVLLQHLRLVELTKS</sequence>
<dbReference type="GO" id="GO:0046872">
    <property type="term" value="F:metal ion binding"/>
    <property type="evidence" value="ECO:0007669"/>
    <property type="project" value="UniProtKB-KW"/>
</dbReference>
<dbReference type="EMBL" id="JQGC01000015">
    <property type="protein sequence ID" value="KFL30212.1"/>
    <property type="molecule type" value="Genomic_DNA"/>
</dbReference>
<feature type="binding site" evidence="9">
    <location>
        <position position="85"/>
    </location>
    <ligand>
        <name>Mg(2+)</name>
        <dbReference type="ChEBI" id="CHEBI:18420"/>
        <label>1</label>
    </ligand>
</feature>
<dbReference type="AlphaFoldDB" id="A0A087M009"/>
<dbReference type="InterPro" id="IPR004385">
    <property type="entry name" value="NDP_pyrophosphatase"/>
</dbReference>
<comment type="similarity">
    <text evidence="3">Belongs to the Nudix hydrolase family. NudK subfamily.</text>
</comment>
<dbReference type="PANTHER" id="PTHR11839:SF18">
    <property type="entry name" value="NUDIX HYDROLASE DOMAIN-CONTAINING PROTEIN"/>
    <property type="match status" value="1"/>
</dbReference>
<comment type="catalytic activity">
    <reaction evidence="1">
        <text>GDP-alpha-D-mannose + H2O = alpha-D-mannose 1-phosphate + GMP + 2 H(+)</text>
        <dbReference type="Rhea" id="RHEA:27978"/>
        <dbReference type="ChEBI" id="CHEBI:15377"/>
        <dbReference type="ChEBI" id="CHEBI:15378"/>
        <dbReference type="ChEBI" id="CHEBI:57527"/>
        <dbReference type="ChEBI" id="CHEBI:58115"/>
        <dbReference type="ChEBI" id="CHEBI:58409"/>
    </reaction>
</comment>
<evidence type="ECO:0000313" key="11">
    <source>
        <dbReference type="EMBL" id="KFL30212.1"/>
    </source>
</evidence>
<keyword evidence="9" id="KW-0460">Magnesium</keyword>
<dbReference type="GO" id="GO:0019693">
    <property type="term" value="P:ribose phosphate metabolic process"/>
    <property type="evidence" value="ECO:0007669"/>
    <property type="project" value="TreeGrafter"/>
</dbReference>
<evidence type="ECO:0000256" key="2">
    <source>
        <dbReference type="ARBA" id="ARBA00001946"/>
    </source>
</evidence>
<gene>
    <name evidence="11" type="ORF">JP75_16635</name>
</gene>
<dbReference type="GO" id="GO:0005829">
    <property type="term" value="C:cytosol"/>
    <property type="evidence" value="ECO:0007669"/>
    <property type="project" value="TreeGrafter"/>
</dbReference>
<comment type="subunit">
    <text evidence="4">Homodimer.</text>
</comment>
<dbReference type="CDD" id="cd24157">
    <property type="entry name" value="NUDIX_GDPMK"/>
    <property type="match status" value="1"/>
</dbReference>
<dbReference type="SUPFAM" id="SSF55811">
    <property type="entry name" value="Nudix"/>
    <property type="match status" value="1"/>
</dbReference>
<dbReference type="GO" id="GO:0016818">
    <property type="term" value="F:hydrolase activity, acting on acid anhydrides, in phosphorus-containing anhydrides"/>
    <property type="evidence" value="ECO:0007669"/>
    <property type="project" value="InterPro"/>
</dbReference>
<evidence type="ECO:0000256" key="6">
    <source>
        <dbReference type="ARBA" id="ARBA00022801"/>
    </source>
</evidence>